<feature type="domain" description="Toprim" evidence="11">
    <location>
        <begin position="47"/>
        <end position="150"/>
    </location>
</feature>
<evidence type="ECO:0000256" key="4">
    <source>
        <dbReference type="ARBA" id="ARBA00012895"/>
    </source>
</evidence>
<evidence type="ECO:0000313" key="13">
    <source>
        <dbReference type="Proteomes" id="UP001324115"/>
    </source>
</evidence>
<dbReference type="GO" id="GO:0006265">
    <property type="term" value="P:DNA topological change"/>
    <property type="evidence" value="ECO:0007669"/>
    <property type="project" value="InterPro"/>
</dbReference>
<evidence type="ECO:0000259" key="11">
    <source>
        <dbReference type="PROSITE" id="PS50880"/>
    </source>
</evidence>
<reference evidence="12 13" key="1">
    <citation type="journal article" date="2023" name="G3 (Bethesda)">
        <title>A haplotype-resolved chromosome-scale genome for Quercus rubra L. provides insights into the genetics of adaptive traits for red oak species.</title>
        <authorList>
            <person name="Kapoor B."/>
            <person name="Jenkins J."/>
            <person name="Schmutz J."/>
            <person name="Zhebentyayeva T."/>
            <person name="Kuelheim C."/>
            <person name="Coggeshall M."/>
            <person name="Heim C."/>
            <person name="Lasky J.R."/>
            <person name="Leites L."/>
            <person name="Islam-Faridi N."/>
            <person name="Romero-Severson J."/>
            <person name="DeLeo V.L."/>
            <person name="Lucas S.M."/>
            <person name="Lazic D."/>
            <person name="Gailing O."/>
            <person name="Carlson J."/>
            <person name="Staton M."/>
        </authorList>
    </citation>
    <scope>NUCLEOTIDE SEQUENCE [LARGE SCALE GENOMIC DNA]</scope>
    <source>
        <strain evidence="12">Pseudo-F2</strain>
    </source>
</reference>
<comment type="similarity">
    <text evidence="3">Belongs to the type II topoisomerase family.</text>
</comment>
<sequence length="321" mass="36875">MTWLIKWFLCLFVSVLPSFCGNIPAALKKISPSANITKLGNCVADKCTLVLTEGDSAKALALAGRAAVGKLVNVREATSKQLTENKEIGYIKQIVRLQQHKEYTNVKSLRYGHLMIMIDQDHDGSHIKGLLINFIHSYWPSLLKVPSFLVEFMTPIVKATHKNGTQLSFYTMLEYESWKHNLTGNASGWSTKVYQGLGTSTSKEGREYFANLEKCSKAIIWEDEQDWEAIELAFSKKKIEERKSWPRHLVLSLIRWGISKIQPGTQLEQRKILFYSFKRNFVKEAKVAQFSGYVSEHSAYHHRRKRSCKHPFIELLKIFFI</sequence>
<keyword evidence="10" id="KW-0732">Signal</keyword>
<dbReference type="GO" id="GO:0005524">
    <property type="term" value="F:ATP binding"/>
    <property type="evidence" value="ECO:0007669"/>
    <property type="project" value="UniProtKB-KW"/>
</dbReference>
<evidence type="ECO:0000256" key="5">
    <source>
        <dbReference type="ARBA" id="ARBA00022741"/>
    </source>
</evidence>
<evidence type="ECO:0000313" key="12">
    <source>
        <dbReference type="EMBL" id="KAK4604393.1"/>
    </source>
</evidence>
<evidence type="ECO:0000256" key="10">
    <source>
        <dbReference type="SAM" id="SignalP"/>
    </source>
</evidence>
<evidence type="ECO:0000256" key="8">
    <source>
        <dbReference type="ARBA" id="ARBA00023125"/>
    </source>
</evidence>
<dbReference type="GO" id="GO:0003677">
    <property type="term" value="F:DNA binding"/>
    <property type="evidence" value="ECO:0007669"/>
    <property type="project" value="UniProtKB-KW"/>
</dbReference>
<keyword evidence="7" id="KW-0799">Topoisomerase</keyword>
<evidence type="ECO:0000256" key="3">
    <source>
        <dbReference type="ARBA" id="ARBA00011080"/>
    </source>
</evidence>
<comment type="cofactor">
    <cofactor evidence="2">
        <name>Mg(2+)</name>
        <dbReference type="ChEBI" id="CHEBI:18420"/>
    </cofactor>
</comment>
<dbReference type="FunFam" id="3.40.50.670:FF:000001">
    <property type="entry name" value="DNA topoisomerase 2"/>
    <property type="match status" value="1"/>
</dbReference>
<evidence type="ECO:0000256" key="1">
    <source>
        <dbReference type="ARBA" id="ARBA00000185"/>
    </source>
</evidence>
<evidence type="ECO:0000256" key="2">
    <source>
        <dbReference type="ARBA" id="ARBA00001946"/>
    </source>
</evidence>
<keyword evidence="6" id="KW-0067">ATP-binding</keyword>
<dbReference type="PRINTS" id="PR00418">
    <property type="entry name" value="TPI2FAMILY"/>
</dbReference>
<keyword evidence="13" id="KW-1185">Reference proteome</keyword>
<dbReference type="PROSITE" id="PS00177">
    <property type="entry name" value="TOPOISOMERASE_II"/>
    <property type="match status" value="1"/>
</dbReference>
<keyword evidence="5" id="KW-0547">Nucleotide-binding</keyword>
<comment type="catalytic activity">
    <reaction evidence="1">
        <text>ATP-dependent breakage, passage and rejoining of double-stranded DNA.</text>
        <dbReference type="EC" id="5.6.2.2"/>
    </reaction>
</comment>
<dbReference type="Gene3D" id="3.30.1490.30">
    <property type="match status" value="1"/>
</dbReference>
<dbReference type="GO" id="GO:0000819">
    <property type="term" value="P:sister chromatid segregation"/>
    <property type="evidence" value="ECO:0007669"/>
    <property type="project" value="TreeGrafter"/>
</dbReference>
<dbReference type="FunFam" id="3.30.1490.30:FF:000001">
    <property type="entry name" value="DNA topoisomerase 2"/>
    <property type="match status" value="1"/>
</dbReference>
<name>A0AAN7G1M8_QUERU</name>
<proteinExistence type="inferred from homology"/>
<dbReference type="EC" id="5.6.2.2" evidence="4"/>
<evidence type="ECO:0000256" key="7">
    <source>
        <dbReference type="ARBA" id="ARBA00023029"/>
    </source>
</evidence>
<dbReference type="EMBL" id="JAXUIC010000002">
    <property type="protein sequence ID" value="KAK4604393.1"/>
    <property type="molecule type" value="Genomic_DNA"/>
</dbReference>
<dbReference type="PANTHER" id="PTHR10169:SF38">
    <property type="entry name" value="DNA TOPOISOMERASE 2"/>
    <property type="match status" value="1"/>
</dbReference>
<dbReference type="PRINTS" id="PR01158">
    <property type="entry name" value="TOPISMRASEII"/>
</dbReference>
<organism evidence="12 13">
    <name type="scientific">Quercus rubra</name>
    <name type="common">Northern red oak</name>
    <name type="synonym">Quercus borealis</name>
    <dbReference type="NCBI Taxonomy" id="3512"/>
    <lineage>
        <taxon>Eukaryota</taxon>
        <taxon>Viridiplantae</taxon>
        <taxon>Streptophyta</taxon>
        <taxon>Embryophyta</taxon>
        <taxon>Tracheophyta</taxon>
        <taxon>Spermatophyta</taxon>
        <taxon>Magnoliopsida</taxon>
        <taxon>eudicotyledons</taxon>
        <taxon>Gunneridae</taxon>
        <taxon>Pentapetalae</taxon>
        <taxon>rosids</taxon>
        <taxon>fabids</taxon>
        <taxon>Fagales</taxon>
        <taxon>Fagaceae</taxon>
        <taxon>Quercus</taxon>
    </lineage>
</organism>
<evidence type="ECO:0000256" key="9">
    <source>
        <dbReference type="ARBA" id="ARBA00023235"/>
    </source>
</evidence>
<dbReference type="InterPro" id="IPR013758">
    <property type="entry name" value="Topo_IIA_A/C_ab"/>
</dbReference>
<protein>
    <recommendedName>
        <fullName evidence="4">DNA topoisomerase (ATP-hydrolyzing)</fullName>
        <ecNumber evidence="4">5.6.2.2</ecNumber>
    </recommendedName>
</protein>
<dbReference type="Gene3D" id="3.40.50.670">
    <property type="match status" value="1"/>
</dbReference>
<gene>
    <name evidence="12" type="ORF">RGQ29_012769</name>
</gene>
<dbReference type="InterPro" id="IPR013760">
    <property type="entry name" value="Topo_IIA-like_dom_sf"/>
</dbReference>
<dbReference type="PROSITE" id="PS50880">
    <property type="entry name" value="TOPRIM"/>
    <property type="match status" value="1"/>
</dbReference>
<dbReference type="PANTHER" id="PTHR10169">
    <property type="entry name" value="DNA TOPOISOMERASE/GYRASE"/>
    <property type="match status" value="1"/>
</dbReference>
<dbReference type="GO" id="GO:0005634">
    <property type="term" value="C:nucleus"/>
    <property type="evidence" value="ECO:0007669"/>
    <property type="project" value="TreeGrafter"/>
</dbReference>
<feature type="chain" id="PRO_5042942535" description="DNA topoisomerase (ATP-hydrolyzing)" evidence="10">
    <location>
        <begin position="21"/>
        <end position="321"/>
    </location>
</feature>
<dbReference type="InterPro" id="IPR001241">
    <property type="entry name" value="Topo_IIA"/>
</dbReference>
<feature type="signal peptide" evidence="10">
    <location>
        <begin position="1"/>
        <end position="20"/>
    </location>
</feature>
<dbReference type="SMART" id="SM00433">
    <property type="entry name" value="TOP2c"/>
    <property type="match status" value="1"/>
</dbReference>
<dbReference type="AlphaFoldDB" id="A0AAN7G1M8"/>
<dbReference type="InterPro" id="IPR013759">
    <property type="entry name" value="Topo_IIA_B_C"/>
</dbReference>
<dbReference type="GO" id="GO:0000712">
    <property type="term" value="P:resolution of meiotic recombination intermediates"/>
    <property type="evidence" value="ECO:0007669"/>
    <property type="project" value="TreeGrafter"/>
</dbReference>
<dbReference type="InterPro" id="IPR006171">
    <property type="entry name" value="TOPRIM_dom"/>
</dbReference>
<dbReference type="InterPro" id="IPR031660">
    <property type="entry name" value="TOPRIM_C"/>
</dbReference>
<dbReference type="GO" id="GO:0003918">
    <property type="term" value="F:DNA topoisomerase type II (double strand cut, ATP-hydrolyzing) activity"/>
    <property type="evidence" value="ECO:0007669"/>
    <property type="project" value="UniProtKB-EC"/>
</dbReference>
<keyword evidence="9" id="KW-0413">Isomerase</keyword>
<comment type="caution">
    <text evidence="12">The sequence shown here is derived from an EMBL/GenBank/DDBJ whole genome shotgun (WGS) entry which is preliminary data.</text>
</comment>
<dbReference type="Gene3D" id="3.90.199.10">
    <property type="entry name" value="Topoisomerase II, domain 5"/>
    <property type="match status" value="1"/>
</dbReference>
<accession>A0AAN7G1M8</accession>
<evidence type="ECO:0000256" key="6">
    <source>
        <dbReference type="ARBA" id="ARBA00022840"/>
    </source>
</evidence>
<dbReference type="InterPro" id="IPR050634">
    <property type="entry name" value="DNA_Topoisomerase_II"/>
</dbReference>
<dbReference type="SUPFAM" id="SSF56719">
    <property type="entry name" value="Type II DNA topoisomerase"/>
    <property type="match status" value="1"/>
</dbReference>
<dbReference type="Pfam" id="PF16898">
    <property type="entry name" value="TOPRIM_C"/>
    <property type="match status" value="1"/>
</dbReference>
<dbReference type="Proteomes" id="UP001324115">
    <property type="component" value="Unassembled WGS sequence"/>
</dbReference>
<dbReference type="InterPro" id="IPR018522">
    <property type="entry name" value="TopoIIA_CS"/>
</dbReference>
<keyword evidence="8" id="KW-0238">DNA-binding</keyword>
<dbReference type="InterPro" id="IPR001154">
    <property type="entry name" value="TopoII_euk"/>
</dbReference>